<accession>J6ERB8</accession>
<sequence>MSFPRLVDAAPVIWRRPRKSHRKLYLLRTTSKLDVDMYRAGARALAVRCRAPARTRLRARLLATAAQVQPTAVGDIPPPASDYRPAASSVDSSGQMTRVLNDIASILENDIGGSGIWYDRVLNAKNDLTRPRRAKLAFVGDKISASHDVVSALLQDVLSDSAAQRDSVLNRYFGTATDYLHITYGPHSRTPGRLSTQASWLSSSKSDIVEVTSDKLAASAVLDADSVVAVMDPIRLLDAPIYRANDNEVIKLIAAGPAHYVINGMVPPHMTEEEVQARLEEQLAKFHPRAGEYDITFVNADAALNAHEALALALEDSPHPEIPGRQTPFNIFQEGMMLSNINTLQKELSATVPVDPQLETAARIASEALAYTGEVLASDRHVLQHAQDTVAELRREARNGAARAKRLSVVARGIDSGVVEGSVDQSVATTKQGLKQLFDGRLSWLGLIARLRVDDVGAEVGSYISRHFGRDIEQQLTYEAGQLAQLQASLGDAADSTARQLTKAGGEAAGHPFSSPLLINHLSSLSLSIPRVSPSTLLQPVTSRRSQMLGTLVPKLQISAQRTLLSTYALSLAGVSASWCAYVQPLELISSSTAIGTGLLSLVSGVALGQQIWAKAQKRWWKDWDRVTNMLKDDLASNYDRTVDNLVVAKPDIAADGLTELIDKRRERLDELALETHSLGERVEQQAPQVPKR</sequence>
<evidence type="ECO:0000313" key="3">
    <source>
        <dbReference type="Proteomes" id="UP000002748"/>
    </source>
</evidence>
<feature type="domain" description="Mmc1 C-terminal" evidence="1">
    <location>
        <begin position="431"/>
        <end position="623"/>
    </location>
</feature>
<dbReference type="Proteomes" id="UP000002748">
    <property type="component" value="Unassembled WGS sequence"/>
</dbReference>
<comment type="caution">
    <text evidence="2">The sequence shown here is derived from an EMBL/GenBank/DDBJ whole genome shotgun (WGS) entry which is preliminary data.</text>
</comment>
<dbReference type="InterPro" id="IPR056196">
    <property type="entry name" value="Mmc1_C"/>
</dbReference>
<gene>
    <name evidence="2" type="ORF">A1Q1_04272</name>
</gene>
<reference evidence="2 3" key="1">
    <citation type="journal article" date="2012" name="Eukaryot. Cell">
        <title>Draft genome sequence of CBS 2479, the standard type strain of Trichosporon asahii.</title>
        <authorList>
            <person name="Yang R.Y."/>
            <person name="Li H.T."/>
            <person name="Zhu H."/>
            <person name="Zhou G.P."/>
            <person name="Wang M."/>
            <person name="Wang L."/>
        </authorList>
    </citation>
    <scope>NUCLEOTIDE SEQUENCE [LARGE SCALE GENOMIC DNA]</scope>
    <source>
        <strain evidence="3">ATCC 90039 / CBS 2479 / JCM 2466 / KCTC 7840 / NCYC 2677 / UAMH 7654</strain>
    </source>
</reference>
<organism evidence="2 3">
    <name type="scientific">Trichosporon asahii var. asahii (strain ATCC 90039 / CBS 2479 / JCM 2466 / KCTC 7840 / NBRC 103889/ NCYC 2677 / UAMH 7654)</name>
    <name type="common">Yeast</name>
    <dbReference type="NCBI Taxonomy" id="1186058"/>
    <lineage>
        <taxon>Eukaryota</taxon>
        <taxon>Fungi</taxon>
        <taxon>Dikarya</taxon>
        <taxon>Basidiomycota</taxon>
        <taxon>Agaricomycotina</taxon>
        <taxon>Tremellomycetes</taxon>
        <taxon>Trichosporonales</taxon>
        <taxon>Trichosporonaceae</taxon>
        <taxon>Trichosporon</taxon>
    </lineage>
</organism>
<dbReference type="VEuPathDB" id="FungiDB:A1Q1_04272"/>
<dbReference type="Pfam" id="PF23868">
    <property type="entry name" value="Mmc1_C"/>
    <property type="match status" value="1"/>
</dbReference>
<evidence type="ECO:0000313" key="2">
    <source>
        <dbReference type="EMBL" id="EJT47029.1"/>
    </source>
</evidence>
<name>J6ERB8_TRIAS</name>
<dbReference type="HOGENOM" id="CLU_019469_0_0_1"/>
<protein>
    <recommendedName>
        <fullName evidence="1">Mmc1 C-terminal domain-containing protein</fullName>
    </recommendedName>
</protein>
<dbReference type="PANTHER" id="PTHR38644">
    <property type="entry name" value="EXPRESSED PROTEIN"/>
    <property type="match status" value="1"/>
</dbReference>
<proteinExistence type="predicted"/>
<dbReference type="AlphaFoldDB" id="J6ERB8"/>
<dbReference type="EMBL" id="ALBS01000266">
    <property type="protein sequence ID" value="EJT47029.1"/>
    <property type="molecule type" value="Genomic_DNA"/>
</dbReference>
<dbReference type="KEGG" id="tasa:A1Q1_04272"/>
<evidence type="ECO:0000259" key="1">
    <source>
        <dbReference type="Pfam" id="PF23868"/>
    </source>
</evidence>
<dbReference type="RefSeq" id="XP_014178124.1">
    <property type="nucleotide sequence ID" value="XM_014322649.1"/>
</dbReference>
<dbReference type="OrthoDB" id="5319015at2759"/>
<dbReference type="PANTHER" id="PTHR38644:SF1">
    <property type="entry name" value="EXPRESSED PROTEIN"/>
    <property type="match status" value="1"/>
</dbReference>
<dbReference type="GeneID" id="25987785"/>